<organism evidence="1 2">
    <name type="scientific">Pistacia integerrima</name>
    <dbReference type="NCBI Taxonomy" id="434235"/>
    <lineage>
        <taxon>Eukaryota</taxon>
        <taxon>Viridiplantae</taxon>
        <taxon>Streptophyta</taxon>
        <taxon>Embryophyta</taxon>
        <taxon>Tracheophyta</taxon>
        <taxon>Spermatophyta</taxon>
        <taxon>Magnoliopsida</taxon>
        <taxon>eudicotyledons</taxon>
        <taxon>Gunneridae</taxon>
        <taxon>Pentapetalae</taxon>
        <taxon>rosids</taxon>
        <taxon>malvids</taxon>
        <taxon>Sapindales</taxon>
        <taxon>Anacardiaceae</taxon>
        <taxon>Pistacia</taxon>
    </lineage>
</organism>
<gene>
    <name evidence="1" type="ORF">Pint_25875</name>
</gene>
<accession>A0ACC0YD44</accession>
<reference evidence="2" key="1">
    <citation type="journal article" date="2023" name="G3 (Bethesda)">
        <title>Genome assembly and association tests identify interacting loci associated with vigor, precocity, and sex in interspecific pistachio rootstocks.</title>
        <authorList>
            <person name="Palmer W."/>
            <person name="Jacygrad E."/>
            <person name="Sagayaradj S."/>
            <person name="Cavanaugh K."/>
            <person name="Han R."/>
            <person name="Bertier L."/>
            <person name="Beede B."/>
            <person name="Kafkas S."/>
            <person name="Golino D."/>
            <person name="Preece J."/>
            <person name="Michelmore R."/>
        </authorList>
    </citation>
    <scope>NUCLEOTIDE SEQUENCE [LARGE SCALE GENOMIC DNA]</scope>
</reference>
<proteinExistence type="predicted"/>
<evidence type="ECO:0000313" key="2">
    <source>
        <dbReference type="Proteomes" id="UP001163603"/>
    </source>
</evidence>
<keyword evidence="2" id="KW-1185">Reference proteome</keyword>
<evidence type="ECO:0000313" key="1">
    <source>
        <dbReference type="EMBL" id="KAJ0035070.1"/>
    </source>
</evidence>
<dbReference type="EMBL" id="CM047742">
    <property type="protein sequence ID" value="KAJ0035070.1"/>
    <property type="molecule type" value="Genomic_DNA"/>
</dbReference>
<protein>
    <submittedName>
        <fullName evidence="1">Uncharacterized protein</fullName>
    </submittedName>
</protein>
<comment type="caution">
    <text evidence="1">The sequence shown here is derived from an EMBL/GenBank/DDBJ whole genome shotgun (WGS) entry which is preliminary data.</text>
</comment>
<sequence>MERLKECVEELLSFTLNSHINQTLGFDLGLSSQFCSNLLLREANDAVSVATDVVDFDQDSLQGVPLCPLYKRLALALVRSVSCGAFCRTYNDGVLVHGDGLLKQREEEWSELILNKGDELINILKTVDSELDVQEPFFSLIKDGLKTVEGRCAIDDYNRLRPGSMVLLNKCIMLEVQTVRHYASFSELLEAESLAKVLPGVKTVEEGMEIYRKFYVEEKERLNGVLAICVSKLATQPYITLATILSGLGYDGIQSLLGLAHTPGTISDALPPPRSTLLSSFLLPFKPNVKGSTLTQGARALAKHDNRSSNRYWGIFNGSDSDKNRLAMDVICRLIAHCCWLNVHIVQPHGIVFEIRVADGYGARWSKDGTKFIGFLEPYMEDGHSKGWKH</sequence>
<name>A0ACC0YD44_9ROSI</name>
<dbReference type="Proteomes" id="UP001163603">
    <property type="component" value="Chromosome 7"/>
</dbReference>